<proteinExistence type="inferred from homology"/>
<evidence type="ECO:0000256" key="4">
    <source>
        <dbReference type="ARBA" id="ARBA00022989"/>
    </source>
</evidence>
<evidence type="ECO:0000313" key="8">
    <source>
        <dbReference type="EMBL" id="TDG00186.1"/>
    </source>
</evidence>
<name>A0A4R5KY86_9BACL</name>
<dbReference type="SUPFAM" id="SSF160964">
    <property type="entry name" value="MalF N-terminal region-like"/>
    <property type="match status" value="1"/>
</dbReference>
<keyword evidence="2 6" id="KW-0813">Transport</keyword>
<dbReference type="PROSITE" id="PS50928">
    <property type="entry name" value="ABC_TM1"/>
    <property type="match status" value="1"/>
</dbReference>
<evidence type="ECO:0000256" key="6">
    <source>
        <dbReference type="RuleBase" id="RU363032"/>
    </source>
</evidence>
<organism evidence="8 9">
    <name type="scientific">Paenibacillus piri</name>
    <dbReference type="NCBI Taxonomy" id="2547395"/>
    <lineage>
        <taxon>Bacteria</taxon>
        <taxon>Bacillati</taxon>
        <taxon>Bacillota</taxon>
        <taxon>Bacilli</taxon>
        <taxon>Bacillales</taxon>
        <taxon>Paenibacillaceae</taxon>
        <taxon>Paenibacillus</taxon>
    </lineage>
</organism>
<evidence type="ECO:0000313" key="9">
    <source>
        <dbReference type="Proteomes" id="UP000295636"/>
    </source>
</evidence>
<dbReference type="InterPro" id="IPR052730">
    <property type="entry name" value="Sugar_ABC_transporter"/>
</dbReference>
<feature type="transmembrane region" description="Helical" evidence="6">
    <location>
        <begin position="147"/>
        <end position="166"/>
    </location>
</feature>
<dbReference type="EMBL" id="SMRT01000001">
    <property type="protein sequence ID" value="TDG00186.1"/>
    <property type="molecule type" value="Genomic_DNA"/>
</dbReference>
<reference evidence="8 9" key="1">
    <citation type="submission" date="2019-03" db="EMBL/GenBank/DDBJ databases">
        <title>This is whole genome sequence of Paenibacillus sp MS74 strain.</title>
        <authorList>
            <person name="Trinh H.N."/>
        </authorList>
    </citation>
    <scope>NUCLEOTIDE SEQUENCE [LARGE SCALE GENOMIC DNA]</scope>
    <source>
        <strain evidence="8 9">MS74</strain>
    </source>
</reference>
<dbReference type="SUPFAM" id="SSF161098">
    <property type="entry name" value="MetI-like"/>
    <property type="match status" value="1"/>
</dbReference>
<dbReference type="Proteomes" id="UP000295636">
    <property type="component" value="Unassembled WGS sequence"/>
</dbReference>
<dbReference type="OrthoDB" id="9783714at2"/>
<dbReference type="Pfam" id="PF00528">
    <property type="entry name" value="BPD_transp_1"/>
    <property type="match status" value="1"/>
</dbReference>
<dbReference type="GO" id="GO:0005886">
    <property type="term" value="C:plasma membrane"/>
    <property type="evidence" value="ECO:0007669"/>
    <property type="project" value="UniProtKB-SubCell"/>
</dbReference>
<keyword evidence="9" id="KW-1185">Reference proteome</keyword>
<dbReference type="InterPro" id="IPR035906">
    <property type="entry name" value="MetI-like_sf"/>
</dbReference>
<keyword evidence="4 6" id="KW-1133">Transmembrane helix</keyword>
<sequence length="293" mass="32755">MIFAWMDRHLKWIFTLPAVIFIVVMVAFPIAYTVRISLYEWSMSVTTPPRWVGLDNYTHLLADGRFWSSVGRTFYHTGASIVIETVLGVLIAVLLSRKFKGQKWAKTLLMMPMVATPVSIALVWLLIYEPSIGVANQFLKLAGLKPLAWLGSVDLVLPSLILIDVWEWTPMIILIVVAGLTTLPADPYESASVDGASPMQKFFHITLPLLTPTIITAVILRLVDLLKTFDTIYATTQGGPDYASETLNLMIFTEAFHYFKFGSASALMILFFLIIMTVILAFIALKKRLGGLH</sequence>
<dbReference type="GO" id="GO:0055085">
    <property type="term" value="P:transmembrane transport"/>
    <property type="evidence" value="ECO:0007669"/>
    <property type="project" value="InterPro"/>
</dbReference>
<comment type="similarity">
    <text evidence="6">Belongs to the binding-protein-dependent transport system permease family.</text>
</comment>
<evidence type="ECO:0000256" key="3">
    <source>
        <dbReference type="ARBA" id="ARBA00022692"/>
    </source>
</evidence>
<dbReference type="RefSeq" id="WP_133224881.1">
    <property type="nucleotide sequence ID" value="NZ_SMRT01000001.1"/>
</dbReference>
<comment type="caution">
    <text evidence="8">The sequence shown here is derived from an EMBL/GenBank/DDBJ whole genome shotgun (WGS) entry which is preliminary data.</text>
</comment>
<feature type="transmembrane region" description="Helical" evidence="6">
    <location>
        <begin position="202"/>
        <end position="223"/>
    </location>
</feature>
<gene>
    <name evidence="8" type="ORF">E1757_00630</name>
</gene>
<dbReference type="AlphaFoldDB" id="A0A4R5KY86"/>
<keyword evidence="3 6" id="KW-0812">Transmembrane</keyword>
<evidence type="ECO:0000259" key="7">
    <source>
        <dbReference type="PROSITE" id="PS50928"/>
    </source>
</evidence>
<feature type="transmembrane region" description="Helical" evidence="6">
    <location>
        <begin position="74"/>
        <end position="95"/>
    </location>
</feature>
<evidence type="ECO:0000256" key="1">
    <source>
        <dbReference type="ARBA" id="ARBA00004141"/>
    </source>
</evidence>
<dbReference type="PANTHER" id="PTHR43759:SF1">
    <property type="entry name" value="GLUCOSE IMPORT SYSTEM PERMEASE PROTEIN GLCT"/>
    <property type="match status" value="1"/>
</dbReference>
<keyword evidence="5 6" id="KW-0472">Membrane</keyword>
<dbReference type="CDD" id="cd06261">
    <property type="entry name" value="TM_PBP2"/>
    <property type="match status" value="1"/>
</dbReference>
<dbReference type="Gene3D" id="1.10.3720.10">
    <property type="entry name" value="MetI-like"/>
    <property type="match status" value="1"/>
</dbReference>
<dbReference type="InterPro" id="IPR000515">
    <property type="entry name" value="MetI-like"/>
</dbReference>
<evidence type="ECO:0000256" key="5">
    <source>
        <dbReference type="ARBA" id="ARBA00023136"/>
    </source>
</evidence>
<comment type="subcellular location">
    <subcellularLocation>
        <location evidence="6">Cell membrane</location>
        <topology evidence="6">Multi-pass membrane protein</topology>
    </subcellularLocation>
    <subcellularLocation>
        <location evidence="1">Membrane</location>
        <topology evidence="1">Multi-pass membrane protein</topology>
    </subcellularLocation>
</comment>
<accession>A0A4R5KY86</accession>
<protein>
    <submittedName>
        <fullName evidence="8">Sugar ABC transporter permease</fullName>
    </submittedName>
</protein>
<evidence type="ECO:0000256" key="2">
    <source>
        <dbReference type="ARBA" id="ARBA00022448"/>
    </source>
</evidence>
<dbReference type="PANTHER" id="PTHR43759">
    <property type="entry name" value="TREHALOSE TRANSPORT SYSTEM PERMEASE PROTEIN SUGA"/>
    <property type="match status" value="1"/>
</dbReference>
<feature type="transmembrane region" description="Helical" evidence="6">
    <location>
        <begin position="12"/>
        <end position="34"/>
    </location>
</feature>
<feature type="domain" description="ABC transmembrane type-1" evidence="7">
    <location>
        <begin position="70"/>
        <end position="280"/>
    </location>
</feature>
<feature type="transmembrane region" description="Helical" evidence="6">
    <location>
        <begin position="107"/>
        <end position="127"/>
    </location>
</feature>
<feature type="transmembrane region" description="Helical" evidence="6">
    <location>
        <begin position="264"/>
        <end position="285"/>
    </location>
</feature>